<reference evidence="2" key="2">
    <citation type="book" date="2010" name="PROCEEDINGS OF 13TH INTERNATIONAL CONFERENCE ON HARMFUL ALGAE" publisher="International Society For The Study of Harmful Algae" city="Hong Kong, China">
        <title>Dinoflagellate meta-transcriptomics enabled by spliced leader.</title>
        <editorList>
            <person name="Unknown A."/>
        </editorList>
        <authorList>
            <person name="Lin S."/>
            <person name="Zhang H."/>
        </authorList>
    </citation>
    <scope>NUCLEOTIDE SEQUENCE</scope>
    <source>
        <strain evidence="2">CCMP696</strain>
    </source>
</reference>
<feature type="region of interest" description="Disordered" evidence="1">
    <location>
        <begin position="1"/>
        <end position="33"/>
    </location>
</feature>
<sequence length="80" mass="8724">RCPAAPGRRRSWRPWAPVTRSSRGSAVSEAAGCEGTRGIGAAAGESEGFQCMRIRPWGARRRRARHRAQGARIRRALLAA</sequence>
<feature type="non-terminal residue" evidence="2">
    <location>
        <position position="1"/>
    </location>
</feature>
<organism evidence="2">
    <name type="scientific">Prorocentrum minimum</name>
    <name type="common">Dinoflagellate</name>
    <name type="synonym">Exuviaella minima</name>
    <dbReference type="NCBI Taxonomy" id="39449"/>
    <lineage>
        <taxon>Eukaryota</taxon>
        <taxon>Sar</taxon>
        <taxon>Alveolata</taxon>
        <taxon>Dinophyceae</taxon>
        <taxon>Prorocentrales</taxon>
        <taxon>Prorocentraceae</taxon>
        <taxon>Prorocentrum</taxon>
    </lineage>
</organism>
<accession>E8Z6V8</accession>
<evidence type="ECO:0000313" key="2">
    <source>
        <dbReference type="EMBL" id="ACU45188.1"/>
    </source>
</evidence>
<proteinExistence type="evidence at transcript level"/>
<dbReference type="AlphaFoldDB" id="E8Z6V8"/>
<reference evidence="2" key="1">
    <citation type="submission" date="2008-12" db="EMBL/GenBank/DDBJ databases">
        <authorList>
            <person name="Zhang H."/>
            <person name="Lin S."/>
        </authorList>
    </citation>
    <scope>NUCLEOTIDE SEQUENCE</scope>
    <source>
        <strain evidence="2">CCMP696</strain>
    </source>
</reference>
<protein>
    <submittedName>
        <fullName evidence="2">Uncharacterized protein</fullName>
    </submittedName>
</protein>
<dbReference type="EMBL" id="FJ600168">
    <property type="protein sequence ID" value="ACU45188.1"/>
    <property type="molecule type" value="mRNA"/>
</dbReference>
<evidence type="ECO:0000256" key="1">
    <source>
        <dbReference type="SAM" id="MobiDB-lite"/>
    </source>
</evidence>
<name>E8Z6V8_PROMN</name>